<dbReference type="AlphaFoldDB" id="A0A1M5YWI1"/>
<dbReference type="OrthoDB" id="370604at2"/>
<proteinExistence type="predicted"/>
<dbReference type="EMBL" id="FQXV01000011">
    <property type="protein sequence ID" value="SHI16190.1"/>
    <property type="molecule type" value="Genomic_DNA"/>
</dbReference>
<dbReference type="RefSeq" id="WP_073080415.1">
    <property type="nucleotide sequence ID" value="NZ_FQXV01000011.1"/>
</dbReference>
<accession>A0A1M5YWI1</accession>
<name>A0A1M5YWI1_9FIRM</name>
<keyword evidence="2" id="KW-1185">Reference proteome</keyword>
<protein>
    <recommendedName>
        <fullName evidence="3">Peptidase_C39 like family protein</fullName>
    </recommendedName>
</protein>
<reference evidence="1 2" key="1">
    <citation type="submission" date="2016-11" db="EMBL/GenBank/DDBJ databases">
        <authorList>
            <person name="Jaros S."/>
            <person name="Januszkiewicz K."/>
            <person name="Wedrychowicz H."/>
        </authorList>
    </citation>
    <scope>NUCLEOTIDE SEQUENCE [LARGE SCALE GENOMIC DNA]</scope>
    <source>
        <strain evidence="1 2">DSM 10068</strain>
    </source>
</reference>
<gene>
    <name evidence="1" type="ORF">SAMN02745823_02900</name>
</gene>
<evidence type="ECO:0000313" key="2">
    <source>
        <dbReference type="Proteomes" id="UP000183995"/>
    </source>
</evidence>
<sequence length="212" mass="23986">MINASIKNLKLFEVIDETSTDTFYGGWQEWYSAWWKRLSGCGPTTVSNIMSYINRSCDRADLACAPFTKSDFQRLMEDVWEYVTPSVRGIPTTAALKKGAAGYIAAKNLNLTMEELDIPKSRLLRPDFIKLLEFIRQSLENDVPLAFLSLDKGQEELLDSWHWVTLVALEYAEDGTAAFADVADEGKLLHVDLKKWFDTTGLGGGFVRFVRQ</sequence>
<organism evidence="1 2">
    <name type="scientific">Sporobacter termitidis DSM 10068</name>
    <dbReference type="NCBI Taxonomy" id="1123282"/>
    <lineage>
        <taxon>Bacteria</taxon>
        <taxon>Bacillati</taxon>
        <taxon>Bacillota</taxon>
        <taxon>Clostridia</taxon>
        <taxon>Eubacteriales</taxon>
        <taxon>Oscillospiraceae</taxon>
        <taxon>Sporobacter</taxon>
    </lineage>
</organism>
<evidence type="ECO:0008006" key="3">
    <source>
        <dbReference type="Google" id="ProtNLM"/>
    </source>
</evidence>
<evidence type="ECO:0000313" key="1">
    <source>
        <dbReference type="EMBL" id="SHI16190.1"/>
    </source>
</evidence>
<dbReference type="Proteomes" id="UP000183995">
    <property type="component" value="Unassembled WGS sequence"/>
</dbReference>
<dbReference type="STRING" id="1123282.SAMN02745823_02900"/>